<dbReference type="Pfam" id="PF01965">
    <property type="entry name" value="DJ-1_PfpI"/>
    <property type="match status" value="1"/>
</dbReference>
<feature type="transmembrane region" description="Helical" evidence="4">
    <location>
        <begin position="7"/>
        <end position="30"/>
    </location>
</feature>
<dbReference type="AlphaFoldDB" id="A0A1H7HFX6"/>
<protein>
    <submittedName>
        <fullName evidence="6">Putative intracellular protease/amidase</fullName>
    </submittedName>
</protein>
<evidence type="ECO:0000256" key="2">
    <source>
        <dbReference type="ARBA" id="ARBA00023239"/>
    </source>
</evidence>
<dbReference type="STRING" id="1038014.SAMN04487910_0646"/>
<dbReference type="OrthoDB" id="9792284at2"/>
<dbReference type="InterPro" id="IPR029062">
    <property type="entry name" value="Class_I_gatase-like"/>
</dbReference>
<keyword evidence="6" id="KW-0378">Hydrolase</keyword>
<dbReference type="GO" id="GO:0005737">
    <property type="term" value="C:cytoplasm"/>
    <property type="evidence" value="ECO:0007669"/>
    <property type="project" value="TreeGrafter"/>
</dbReference>
<dbReference type="PANTHER" id="PTHR48094">
    <property type="entry name" value="PROTEIN/NUCLEIC ACID DEGLYCASE DJ-1-RELATED"/>
    <property type="match status" value="1"/>
</dbReference>
<evidence type="ECO:0000313" key="6">
    <source>
        <dbReference type="EMBL" id="SEK49108.1"/>
    </source>
</evidence>
<dbReference type="GO" id="GO:0006508">
    <property type="term" value="P:proteolysis"/>
    <property type="evidence" value="ECO:0007669"/>
    <property type="project" value="UniProtKB-KW"/>
</dbReference>
<dbReference type="InterPro" id="IPR002818">
    <property type="entry name" value="DJ-1/PfpI"/>
</dbReference>
<dbReference type="Gene3D" id="3.40.50.880">
    <property type="match status" value="1"/>
</dbReference>
<keyword evidence="2" id="KW-0456">Lyase</keyword>
<dbReference type="CDD" id="cd03141">
    <property type="entry name" value="GATase1_Hsp31_like"/>
    <property type="match status" value="1"/>
</dbReference>
<dbReference type="SUPFAM" id="SSF52317">
    <property type="entry name" value="Class I glutamine amidotransferase-like"/>
    <property type="match status" value="1"/>
</dbReference>
<dbReference type="GO" id="GO:0019243">
    <property type="term" value="P:methylglyoxal catabolic process to D-lactate via S-lactoyl-glutathione"/>
    <property type="evidence" value="ECO:0007669"/>
    <property type="project" value="TreeGrafter"/>
</dbReference>
<evidence type="ECO:0000313" key="7">
    <source>
        <dbReference type="Proteomes" id="UP000198521"/>
    </source>
</evidence>
<dbReference type="GO" id="GO:0008233">
    <property type="term" value="F:peptidase activity"/>
    <property type="evidence" value="ECO:0007669"/>
    <property type="project" value="UniProtKB-KW"/>
</dbReference>
<keyword evidence="7" id="KW-1185">Reference proteome</keyword>
<evidence type="ECO:0000256" key="1">
    <source>
        <dbReference type="ARBA" id="ARBA00023016"/>
    </source>
</evidence>
<keyword evidence="1" id="KW-0346">Stress response</keyword>
<proteinExistence type="inferred from homology"/>
<keyword evidence="6" id="KW-0645">Protease</keyword>
<organism evidence="6 7">
    <name type="scientific">Aquimarina amphilecti</name>
    <dbReference type="NCBI Taxonomy" id="1038014"/>
    <lineage>
        <taxon>Bacteria</taxon>
        <taxon>Pseudomonadati</taxon>
        <taxon>Bacteroidota</taxon>
        <taxon>Flavobacteriia</taxon>
        <taxon>Flavobacteriales</taxon>
        <taxon>Flavobacteriaceae</taxon>
        <taxon>Aquimarina</taxon>
    </lineage>
</organism>
<name>A0A1H7HFX6_AQUAM</name>
<evidence type="ECO:0000256" key="4">
    <source>
        <dbReference type="SAM" id="Phobius"/>
    </source>
</evidence>
<dbReference type="GO" id="GO:0019172">
    <property type="term" value="F:glyoxalase III activity"/>
    <property type="evidence" value="ECO:0007669"/>
    <property type="project" value="TreeGrafter"/>
</dbReference>
<sequence length="368" mass="41160">MFKKYKIFKWILISFASIIISLFVFGWWFMGLLPSSENRIDITSTKVSDLSYLSKNKIPKRGKILAIVTSTNVMGSTEKSTGYELTELSRAYYVFQANGFDVDIASPLGGEPPVVIDDEDMGEFDYAFLNDSIAQYKASHTISVNNINPELYDAVFFAGGKGAMFDFPDNKSIQSIVQNLYENDKVVGAVCHGPAALVNVTLNNGKHLLENKKVSGFTNEEELLLIADAEMIFPFLLQDKLEDSGGIFNEGTMYLENISQERNLVTGQNPWSTWLLAESMIAQLGYKPKFREITGEENAVNVLKIYHAEGSEKAKELINQIYNVDKQPLSRVLIAKHGIIAAMQGKIGRFFSLTGLTSYAKKKSEERF</sequence>
<dbReference type="PANTHER" id="PTHR48094:SF11">
    <property type="entry name" value="GLUTATHIONE-INDEPENDENT GLYOXALASE HSP31-RELATED"/>
    <property type="match status" value="1"/>
</dbReference>
<dbReference type="EMBL" id="FOAB01000001">
    <property type="protein sequence ID" value="SEK49108.1"/>
    <property type="molecule type" value="Genomic_DNA"/>
</dbReference>
<dbReference type="Proteomes" id="UP000198521">
    <property type="component" value="Unassembled WGS sequence"/>
</dbReference>
<reference evidence="6 7" key="1">
    <citation type="submission" date="2016-10" db="EMBL/GenBank/DDBJ databases">
        <authorList>
            <person name="de Groot N.N."/>
        </authorList>
    </citation>
    <scope>NUCLEOTIDE SEQUENCE [LARGE SCALE GENOMIC DNA]</scope>
    <source>
        <strain evidence="6 7">DSM 25232</strain>
    </source>
</reference>
<evidence type="ECO:0000259" key="5">
    <source>
        <dbReference type="Pfam" id="PF01965"/>
    </source>
</evidence>
<dbReference type="InterPro" id="IPR050325">
    <property type="entry name" value="Prot/Nucl_acid_deglycase"/>
</dbReference>
<comment type="similarity">
    <text evidence="3">Belongs to the peptidase C56 family. HSP31-like subfamily.</text>
</comment>
<evidence type="ECO:0000256" key="3">
    <source>
        <dbReference type="ARBA" id="ARBA00038493"/>
    </source>
</evidence>
<gene>
    <name evidence="6" type="ORF">SAMN04487910_0646</name>
</gene>
<keyword evidence="4" id="KW-0812">Transmembrane</keyword>
<accession>A0A1H7HFX6</accession>
<keyword evidence="4" id="KW-0472">Membrane</keyword>
<feature type="domain" description="DJ-1/PfpI" evidence="5">
    <location>
        <begin position="82"/>
        <end position="208"/>
    </location>
</feature>
<keyword evidence="4" id="KW-1133">Transmembrane helix</keyword>
<dbReference type="RefSeq" id="WP_091405475.1">
    <property type="nucleotide sequence ID" value="NZ_FOAB01000001.1"/>
</dbReference>